<proteinExistence type="predicted"/>
<sequence length="73" mass="8225">MNVYELAKFVEACREGETVDLSTMGRHFESLVEIARLADIINAEFKSDPMSVQCFDLRLVKELNEALTMLGAD</sequence>
<evidence type="ECO:0000313" key="1">
    <source>
        <dbReference type="EMBL" id="KKL46543.1"/>
    </source>
</evidence>
<name>A0A0F9CAX4_9ZZZZ</name>
<reference evidence="1" key="1">
    <citation type="journal article" date="2015" name="Nature">
        <title>Complex archaea that bridge the gap between prokaryotes and eukaryotes.</title>
        <authorList>
            <person name="Spang A."/>
            <person name="Saw J.H."/>
            <person name="Jorgensen S.L."/>
            <person name="Zaremba-Niedzwiedzka K."/>
            <person name="Martijn J."/>
            <person name="Lind A.E."/>
            <person name="van Eijk R."/>
            <person name="Schleper C."/>
            <person name="Guy L."/>
            <person name="Ettema T.J."/>
        </authorList>
    </citation>
    <scope>NUCLEOTIDE SEQUENCE</scope>
</reference>
<comment type="caution">
    <text evidence="1">The sequence shown here is derived from an EMBL/GenBank/DDBJ whole genome shotgun (WGS) entry which is preliminary data.</text>
</comment>
<organism evidence="1">
    <name type="scientific">marine sediment metagenome</name>
    <dbReference type="NCBI Taxonomy" id="412755"/>
    <lineage>
        <taxon>unclassified sequences</taxon>
        <taxon>metagenomes</taxon>
        <taxon>ecological metagenomes</taxon>
    </lineage>
</organism>
<dbReference type="EMBL" id="LAZR01033992">
    <property type="protein sequence ID" value="KKL46543.1"/>
    <property type="molecule type" value="Genomic_DNA"/>
</dbReference>
<accession>A0A0F9CAX4</accession>
<protein>
    <submittedName>
        <fullName evidence="1">Uncharacterized protein</fullName>
    </submittedName>
</protein>
<gene>
    <name evidence="1" type="ORF">LCGC14_2344510</name>
</gene>
<dbReference type="AlphaFoldDB" id="A0A0F9CAX4"/>